<name>A0ABV1TN97_9ACTN</name>
<feature type="transmembrane region" description="Helical" evidence="2">
    <location>
        <begin position="26"/>
        <end position="49"/>
    </location>
</feature>
<evidence type="ECO:0000256" key="1">
    <source>
        <dbReference type="SAM" id="MobiDB-lite"/>
    </source>
</evidence>
<organism evidence="3 4">
    <name type="scientific">Streptomyces sp. 900105755</name>
    <dbReference type="NCBI Taxonomy" id="3154389"/>
    <lineage>
        <taxon>Bacteria</taxon>
        <taxon>Bacillati</taxon>
        <taxon>Actinomycetota</taxon>
        <taxon>Actinomycetes</taxon>
        <taxon>Kitasatosporales</taxon>
        <taxon>Streptomycetaceae</taxon>
        <taxon>Streptomyces</taxon>
    </lineage>
</organism>
<protein>
    <recommendedName>
        <fullName evidence="5">SMODS and SLOG-associating 2TM effector domain-containing protein</fullName>
    </recommendedName>
</protein>
<dbReference type="Proteomes" id="UP001490365">
    <property type="component" value="Unassembled WGS sequence"/>
</dbReference>
<comment type="caution">
    <text evidence="3">The sequence shown here is derived from an EMBL/GenBank/DDBJ whole genome shotgun (WGS) entry which is preliminary data.</text>
</comment>
<gene>
    <name evidence="3" type="ORF">ABT211_30035</name>
</gene>
<evidence type="ECO:0008006" key="5">
    <source>
        <dbReference type="Google" id="ProtNLM"/>
    </source>
</evidence>
<dbReference type="RefSeq" id="WP_351959878.1">
    <property type="nucleotide sequence ID" value="NZ_JBEOZM010000016.1"/>
</dbReference>
<dbReference type="EMBL" id="JBEOZM010000016">
    <property type="protein sequence ID" value="MER6271500.1"/>
    <property type="molecule type" value="Genomic_DNA"/>
</dbReference>
<keyword evidence="2" id="KW-0472">Membrane</keyword>
<feature type="transmembrane region" description="Helical" evidence="2">
    <location>
        <begin position="69"/>
        <end position="87"/>
    </location>
</feature>
<evidence type="ECO:0000256" key="2">
    <source>
        <dbReference type="SAM" id="Phobius"/>
    </source>
</evidence>
<evidence type="ECO:0000313" key="4">
    <source>
        <dbReference type="Proteomes" id="UP001490365"/>
    </source>
</evidence>
<proteinExistence type="predicted"/>
<sequence length="292" mass="32144">MGALSEAAALVAETAVRHRRDYLTTLLARVGIYVGVLTMVGVGAAIFGSQNTKKSSSSVDAGDLLVLEIFFGIAVVAVLAFAIPWFITRRAYMKNQNQTFERRVAAERELHAQAMEKLRQASELSTLMEVNQGQIKTYHDIVTEQADKSFKSSRIAMGVGMFLLVCAAVGGAFVPLEQVRWFIGALAAFSTLLSGYLSRTYLTLYKESIGQLNRYFDQPVLNSYYLAAERLVCQLGSEHQDTVRKNVIAEILDNSARMSGRVVSQKRLTENPVPKKRVPKKDASTVNGTPQA</sequence>
<keyword evidence="2" id="KW-1133">Transmembrane helix</keyword>
<accession>A0ABV1TN97</accession>
<feature type="region of interest" description="Disordered" evidence="1">
    <location>
        <begin position="270"/>
        <end position="292"/>
    </location>
</feature>
<feature type="transmembrane region" description="Helical" evidence="2">
    <location>
        <begin position="179"/>
        <end position="197"/>
    </location>
</feature>
<feature type="transmembrane region" description="Helical" evidence="2">
    <location>
        <begin position="155"/>
        <end position="173"/>
    </location>
</feature>
<keyword evidence="4" id="KW-1185">Reference proteome</keyword>
<keyword evidence="2" id="KW-0812">Transmembrane</keyword>
<reference evidence="3 4" key="1">
    <citation type="submission" date="2024-06" db="EMBL/GenBank/DDBJ databases">
        <title>The Natural Products Discovery Center: Release of the First 8490 Sequenced Strains for Exploring Actinobacteria Biosynthetic Diversity.</title>
        <authorList>
            <person name="Kalkreuter E."/>
            <person name="Kautsar S.A."/>
            <person name="Yang D."/>
            <person name="Bader C.D."/>
            <person name="Teijaro C.N."/>
            <person name="Fluegel L."/>
            <person name="Davis C.M."/>
            <person name="Simpson J.R."/>
            <person name="Lauterbach L."/>
            <person name="Steele A.D."/>
            <person name="Gui C."/>
            <person name="Meng S."/>
            <person name="Li G."/>
            <person name="Viehrig K."/>
            <person name="Ye F."/>
            <person name="Su P."/>
            <person name="Kiefer A.F."/>
            <person name="Nichols A."/>
            <person name="Cepeda A.J."/>
            <person name="Yan W."/>
            <person name="Fan B."/>
            <person name="Jiang Y."/>
            <person name="Adhikari A."/>
            <person name="Zheng C.-J."/>
            <person name="Schuster L."/>
            <person name="Cowan T.M."/>
            <person name="Smanski M.J."/>
            <person name="Chevrette M.G."/>
            <person name="De Carvalho L.P.S."/>
            <person name="Shen B."/>
        </authorList>
    </citation>
    <scope>NUCLEOTIDE SEQUENCE [LARGE SCALE GENOMIC DNA]</scope>
    <source>
        <strain evidence="3 4">NPDC001694</strain>
    </source>
</reference>
<evidence type="ECO:0000313" key="3">
    <source>
        <dbReference type="EMBL" id="MER6271500.1"/>
    </source>
</evidence>